<dbReference type="InterPro" id="IPR029752">
    <property type="entry name" value="D-isomer_DH_CS1"/>
</dbReference>
<dbReference type="InterPro" id="IPR036291">
    <property type="entry name" value="NAD(P)-bd_dom_sf"/>
</dbReference>
<evidence type="ECO:0000256" key="1">
    <source>
        <dbReference type="ARBA" id="ARBA00005854"/>
    </source>
</evidence>
<gene>
    <name evidence="5" type="ORF">GNE07_29460</name>
</gene>
<reference evidence="5 6" key="1">
    <citation type="submission" date="2019-09" db="EMBL/GenBank/DDBJ databases">
        <title>Draft genome sequencing of Hungatella hathewayi 123Y-2.</title>
        <authorList>
            <person name="Lv Q."/>
            <person name="Li S."/>
        </authorList>
    </citation>
    <scope>NUCLEOTIDE SEQUENCE [LARGE SCALE GENOMIC DNA]</scope>
    <source>
        <strain evidence="5 6">123Y-2</strain>
    </source>
</reference>
<dbReference type="AlphaFoldDB" id="A0A174XKQ3"/>
<evidence type="ECO:0000256" key="4">
    <source>
        <dbReference type="RuleBase" id="RU003719"/>
    </source>
</evidence>
<proteinExistence type="inferred from homology"/>
<dbReference type="RefSeq" id="WP_055652475.1">
    <property type="nucleotide sequence ID" value="NZ_CABJBJ010000019.1"/>
</dbReference>
<comment type="caution">
    <text evidence="5">The sequence shown here is derived from an EMBL/GenBank/DDBJ whole genome shotgun (WGS) entry which is preliminary data.</text>
</comment>
<sequence>MKVVICQGEAIGGRPSREELIRYWKEQLKEIPEVDEVVFHNGFSSRKKDEIAGDADALLGAWIQDCCEETFLSNHPRLKYLASFAHGYGEFDRDAAEKHHITMTNTVYGDVTIAQFAMALLLDICHNVRLQDEYYKKCMDRHEIIGFGGGLRVQSRQIELFEKTMGIIGLGSIGLWTARMAAGFGMKVISFSRHKKTGPEYDFIEQVGLEELFLRSDVISIHCPLTDESYHMIDRAAIEKMKDGVILINTARGAVIDEEALIGALDSGKIYAAGLDVVDNEPLKERCALMNCSNAVITPHIAWAPEEARYRTVRVAAENLKNWIHGMPTSVIA</sequence>
<dbReference type="EMBL" id="WNME01000049">
    <property type="protein sequence ID" value="MUB67147.1"/>
    <property type="molecule type" value="Genomic_DNA"/>
</dbReference>
<dbReference type="PROSITE" id="PS00671">
    <property type="entry name" value="D_2_HYDROXYACID_DH_3"/>
    <property type="match status" value="1"/>
</dbReference>
<dbReference type="GO" id="GO:0016616">
    <property type="term" value="F:oxidoreductase activity, acting on the CH-OH group of donors, NAD or NADP as acceptor"/>
    <property type="evidence" value="ECO:0007669"/>
    <property type="project" value="InterPro"/>
</dbReference>
<organism evidence="5 6">
    <name type="scientific">Hungatella hathewayi</name>
    <dbReference type="NCBI Taxonomy" id="154046"/>
    <lineage>
        <taxon>Bacteria</taxon>
        <taxon>Bacillati</taxon>
        <taxon>Bacillota</taxon>
        <taxon>Clostridia</taxon>
        <taxon>Lachnospirales</taxon>
        <taxon>Lachnospiraceae</taxon>
        <taxon>Hungatella</taxon>
    </lineage>
</organism>
<dbReference type="GO" id="GO:0051287">
    <property type="term" value="F:NAD binding"/>
    <property type="evidence" value="ECO:0007669"/>
    <property type="project" value="InterPro"/>
</dbReference>
<dbReference type="PANTHER" id="PTHR43761:SF1">
    <property type="entry name" value="D-ISOMER SPECIFIC 2-HYDROXYACID DEHYDROGENASE CATALYTIC DOMAIN-CONTAINING PROTEIN-RELATED"/>
    <property type="match status" value="1"/>
</dbReference>
<keyword evidence="3" id="KW-0520">NAD</keyword>
<evidence type="ECO:0000313" key="6">
    <source>
        <dbReference type="Proteomes" id="UP000434223"/>
    </source>
</evidence>
<accession>A0A174XKQ3</accession>
<dbReference type="SUPFAM" id="SSF52283">
    <property type="entry name" value="Formate/glycerate dehydrogenase catalytic domain-like"/>
    <property type="match status" value="1"/>
</dbReference>
<dbReference type="Pfam" id="PF00389">
    <property type="entry name" value="2-Hacid_dh"/>
    <property type="match status" value="1"/>
</dbReference>
<dbReference type="PANTHER" id="PTHR43761">
    <property type="entry name" value="D-ISOMER SPECIFIC 2-HYDROXYACID DEHYDROGENASE FAMILY PROTEIN (AFU_ORTHOLOGUE AFUA_1G13630)"/>
    <property type="match status" value="1"/>
</dbReference>
<dbReference type="PROSITE" id="PS00065">
    <property type="entry name" value="D_2_HYDROXYACID_DH_1"/>
    <property type="match status" value="1"/>
</dbReference>
<comment type="similarity">
    <text evidence="1 4">Belongs to the D-isomer specific 2-hydroxyacid dehydrogenase family.</text>
</comment>
<protein>
    <submittedName>
        <fullName evidence="5">D-2-hydroxyacid dehydrogenase</fullName>
    </submittedName>
</protein>
<dbReference type="GeneID" id="93150144"/>
<dbReference type="SUPFAM" id="SSF51735">
    <property type="entry name" value="NAD(P)-binding Rossmann-fold domains"/>
    <property type="match status" value="1"/>
</dbReference>
<dbReference type="PROSITE" id="PS00670">
    <property type="entry name" value="D_2_HYDROXYACID_DH_2"/>
    <property type="match status" value="1"/>
</dbReference>
<evidence type="ECO:0000313" key="5">
    <source>
        <dbReference type="EMBL" id="MUB67147.1"/>
    </source>
</evidence>
<keyword evidence="2 4" id="KW-0560">Oxidoreductase</keyword>
<dbReference type="Gene3D" id="3.40.50.720">
    <property type="entry name" value="NAD(P)-binding Rossmann-like Domain"/>
    <property type="match status" value="2"/>
</dbReference>
<evidence type="ECO:0000256" key="3">
    <source>
        <dbReference type="ARBA" id="ARBA00023027"/>
    </source>
</evidence>
<dbReference type="Proteomes" id="UP000434223">
    <property type="component" value="Unassembled WGS sequence"/>
</dbReference>
<dbReference type="InterPro" id="IPR029753">
    <property type="entry name" value="D-isomer_DH_CS"/>
</dbReference>
<dbReference type="InterPro" id="IPR006140">
    <property type="entry name" value="D-isomer_DH_NAD-bd"/>
</dbReference>
<dbReference type="Pfam" id="PF02826">
    <property type="entry name" value="2-Hacid_dh_C"/>
    <property type="match status" value="1"/>
</dbReference>
<dbReference type="OrthoDB" id="9805416at2"/>
<dbReference type="InterPro" id="IPR050418">
    <property type="entry name" value="D-iso_2-hydroxyacid_DH_PdxB"/>
</dbReference>
<name>A0A174XKQ3_9FIRM</name>
<dbReference type="InterPro" id="IPR006139">
    <property type="entry name" value="D-isomer_2_OHA_DH_cat_dom"/>
</dbReference>
<evidence type="ECO:0000256" key="2">
    <source>
        <dbReference type="ARBA" id="ARBA00023002"/>
    </source>
</evidence>